<evidence type="ECO:0000313" key="2">
    <source>
        <dbReference type="EMBL" id="GBP25690.1"/>
    </source>
</evidence>
<protein>
    <submittedName>
        <fullName evidence="2">Uncharacterized protein</fullName>
    </submittedName>
</protein>
<sequence length="145" mass="15664">MHACMYFNSSTKSVYFDARILDVHVTRHPAAIYQQTFGLGIIFSSRPNVTFLGPAPLARGQRRSVSDGLNSGMPIVHFTTSDAADGMAVTGTDAGDSGPSQGQGPASVVDFGCDDNSNSNTHFHLDPDERLKNPMSPNTLRWFCI</sequence>
<dbReference type="Proteomes" id="UP000299102">
    <property type="component" value="Unassembled WGS sequence"/>
</dbReference>
<dbReference type="EMBL" id="BGZK01000171">
    <property type="protein sequence ID" value="GBP25690.1"/>
    <property type="molecule type" value="Genomic_DNA"/>
</dbReference>
<feature type="region of interest" description="Disordered" evidence="1">
    <location>
        <begin position="88"/>
        <end position="113"/>
    </location>
</feature>
<gene>
    <name evidence="2" type="ORF">EVAR_12168_1</name>
</gene>
<comment type="caution">
    <text evidence="2">The sequence shown here is derived from an EMBL/GenBank/DDBJ whole genome shotgun (WGS) entry which is preliminary data.</text>
</comment>
<evidence type="ECO:0000313" key="3">
    <source>
        <dbReference type="Proteomes" id="UP000299102"/>
    </source>
</evidence>
<proteinExistence type="predicted"/>
<organism evidence="2 3">
    <name type="scientific">Eumeta variegata</name>
    <name type="common">Bagworm moth</name>
    <name type="synonym">Eumeta japonica</name>
    <dbReference type="NCBI Taxonomy" id="151549"/>
    <lineage>
        <taxon>Eukaryota</taxon>
        <taxon>Metazoa</taxon>
        <taxon>Ecdysozoa</taxon>
        <taxon>Arthropoda</taxon>
        <taxon>Hexapoda</taxon>
        <taxon>Insecta</taxon>
        <taxon>Pterygota</taxon>
        <taxon>Neoptera</taxon>
        <taxon>Endopterygota</taxon>
        <taxon>Lepidoptera</taxon>
        <taxon>Glossata</taxon>
        <taxon>Ditrysia</taxon>
        <taxon>Tineoidea</taxon>
        <taxon>Psychidae</taxon>
        <taxon>Oiketicinae</taxon>
        <taxon>Eumeta</taxon>
    </lineage>
</organism>
<reference evidence="2 3" key="1">
    <citation type="journal article" date="2019" name="Commun. Biol.">
        <title>The bagworm genome reveals a unique fibroin gene that provides high tensile strength.</title>
        <authorList>
            <person name="Kono N."/>
            <person name="Nakamura H."/>
            <person name="Ohtoshi R."/>
            <person name="Tomita M."/>
            <person name="Numata K."/>
            <person name="Arakawa K."/>
        </authorList>
    </citation>
    <scope>NUCLEOTIDE SEQUENCE [LARGE SCALE GENOMIC DNA]</scope>
</reference>
<dbReference type="AlphaFoldDB" id="A0A4C1UHS4"/>
<name>A0A4C1UHS4_EUMVA</name>
<accession>A0A4C1UHS4</accession>
<keyword evidence="3" id="KW-1185">Reference proteome</keyword>
<evidence type="ECO:0000256" key="1">
    <source>
        <dbReference type="SAM" id="MobiDB-lite"/>
    </source>
</evidence>